<proteinExistence type="predicted"/>
<dbReference type="GeneID" id="105438075"/>
<feature type="region of interest" description="Disordered" evidence="1">
    <location>
        <begin position="65"/>
        <end position="92"/>
    </location>
</feature>
<protein>
    <recommendedName>
        <fullName evidence="2">Helically-extended SH3 domain-containing protein</fullName>
    </recommendedName>
</protein>
<dbReference type="InParanoid" id="A0A7M7PHI3"/>
<dbReference type="Proteomes" id="UP000007110">
    <property type="component" value="Unassembled WGS sequence"/>
</dbReference>
<organism evidence="3 4">
    <name type="scientific">Strongylocentrotus purpuratus</name>
    <name type="common">Purple sea urchin</name>
    <dbReference type="NCBI Taxonomy" id="7668"/>
    <lineage>
        <taxon>Eukaryota</taxon>
        <taxon>Metazoa</taxon>
        <taxon>Echinodermata</taxon>
        <taxon>Eleutherozoa</taxon>
        <taxon>Echinozoa</taxon>
        <taxon>Echinoidea</taxon>
        <taxon>Euechinoidea</taxon>
        <taxon>Echinacea</taxon>
        <taxon>Camarodonta</taxon>
        <taxon>Echinidea</taxon>
        <taxon>Strongylocentrotidae</taxon>
        <taxon>Strongylocentrotus</taxon>
    </lineage>
</organism>
<dbReference type="RefSeq" id="XP_030851823.1">
    <property type="nucleotide sequence ID" value="XM_030995963.1"/>
</dbReference>
<feature type="compositionally biased region" description="Acidic residues" evidence="1">
    <location>
        <begin position="80"/>
        <end position="92"/>
    </location>
</feature>
<dbReference type="EnsemblMetazoa" id="XM_030995963">
    <property type="protein sequence ID" value="XP_030851823"/>
    <property type="gene ID" value="LOC105438075"/>
</dbReference>
<dbReference type="KEGG" id="spu:105438075"/>
<sequence>MDAEYEKYGLQCNIGEKIEILRKEGNPPGKWLARNPVGHYGYVDHQFVRLEEFDAGEVYDDVMEEEKQTVKPIEPVKSDEEGEEENIYDAVN</sequence>
<dbReference type="AlphaFoldDB" id="A0A7M7PHI3"/>
<dbReference type="InterPro" id="IPR029294">
    <property type="entry name" value="hSH3"/>
</dbReference>
<feature type="compositionally biased region" description="Basic and acidic residues" evidence="1">
    <location>
        <begin position="65"/>
        <end position="79"/>
    </location>
</feature>
<dbReference type="Gene3D" id="2.30.30.40">
    <property type="entry name" value="SH3 Domains"/>
    <property type="match status" value="1"/>
</dbReference>
<dbReference type="InterPro" id="IPR036028">
    <property type="entry name" value="SH3-like_dom_sf"/>
</dbReference>
<keyword evidence="4" id="KW-1185">Reference proteome</keyword>
<evidence type="ECO:0000259" key="2">
    <source>
        <dbReference type="Pfam" id="PF14603"/>
    </source>
</evidence>
<reference evidence="4" key="1">
    <citation type="submission" date="2015-02" db="EMBL/GenBank/DDBJ databases">
        <title>Genome sequencing for Strongylocentrotus purpuratus.</title>
        <authorList>
            <person name="Murali S."/>
            <person name="Liu Y."/>
            <person name="Vee V."/>
            <person name="English A."/>
            <person name="Wang M."/>
            <person name="Skinner E."/>
            <person name="Han Y."/>
            <person name="Muzny D.M."/>
            <person name="Worley K.C."/>
            <person name="Gibbs R.A."/>
        </authorList>
    </citation>
    <scope>NUCLEOTIDE SEQUENCE</scope>
</reference>
<name>A0A7M7PHI3_STRPU</name>
<evidence type="ECO:0000313" key="3">
    <source>
        <dbReference type="EnsemblMetazoa" id="XP_030851823"/>
    </source>
</evidence>
<feature type="domain" description="Helically-extended SH3" evidence="2">
    <location>
        <begin position="9"/>
        <end position="66"/>
    </location>
</feature>
<dbReference type="SUPFAM" id="SSF50044">
    <property type="entry name" value="SH3-domain"/>
    <property type="match status" value="1"/>
</dbReference>
<dbReference type="Pfam" id="PF14603">
    <property type="entry name" value="hSH3"/>
    <property type="match status" value="1"/>
</dbReference>
<evidence type="ECO:0000313" key="4">
    <source>
        <dbReference type="Proteomes" id="UP000007110"/>
    </source>
</evidence>
<dbReference type="OrthoDB" id="10071033at2759"/>
<dbReference type="OMA" id="GLQCNIG"/>
<accession>A0A7M7PHI3</accession>
<evidence type="ECO:0000256" key="1">
    <source>
        <dbReference type="SAM" id="MobiDB-lite"/>
    </source>
</evidence>
<reference evidence="3" key="2">
    <citation type="submission" date="2021-01" db="UniProtKB">
        <authorList>
            <consortium name="EnsemblMetazoa"/>
        </authorList>
    </citation>
    <scope>IDENTIFICATION</scope>
</reference>